<dbReference type="PANTHER" id="PTHR44167">
    <property type="entry name" value="OVARIAN-SPECIFIC SERINE/THREONINE-PROTEIN KINASE LOK-RELATED"/>
    <property type="match status" value="1"/>
</dbReference>
<feature type="compositionally biased region" description="Polar residues" evidence="1">
    <location>
        <begin position="54"/>
        <end position="112"/>
    </location>
</feature>
<evidence type="ECO:0000313" key="4">
    <source>
        <dbReference type="EMBL" id="PHJ25804.1"/>
    </source>
</evidence>
<dbReference type="VEuPathDB" id="ToxoDB:CSUI_000345"/>
<name>A0A2C6LH71_9APIC</name>
<keyword evidence="5" id="KW-1185">Reference proteome</keyword>
<keyword evidence="4" id="KW-0808">Transferase</keyword>
<dbReference type="InterPro" id="IPR011009">
    <property type="entry name" value="Kinase-like_dom_sf"/>
</dbReference>
<dbReference type="SMART" id="SM00220">
    <property type="entry name" value="S_TKc"/>
    <property type="match status" value="1"/>
</dbReference>
<feature type="region of interest" description="Disordered" evidence="1">
    <location>
        <begin position="411"/>
        <end position="454"/>
    </location>
</feature>
<evidence type="ECO:0000256" key="2">
    <source>
        <dbReference type="SAM" id="Phobius"/>
    </source>
</evidence>
<evidence type="ECO:0000256" key="1">
    <source>
        <dbReference type="SAM" id="MobiDB-lite"/>
    </source>
</evidence>
<dbReference type="AlphaFoldDB" id="A0A2C6LH71"/>
<comment type="caution">
    <text evidence="4">The sequence shown here is derived from an EMBL/GenBank/DDBJ whole genome shotgun (WGS) entry which is preliminary data.</text>
</comment>
<feature type="region of interest" description="Disordered" evidence="1">
    <location>
        <begin position="52"/>
        <end position="184"/>
    </location>
</feature>
<evidence type="ECO:0000259" key="3">
    <source>
        <dbReference type="PROSITE" id="PS50011"/>
    </source>
</evidence>
<dbReference type="PANTHER" id="PTHR44167:SF30">
    <property type="entry name" value="PHOSPHORYLASE KINASE"/>
    <property type="match status" value="1"/>
</dbReference>
<dbReference type="Gene3D" id="3.30.200.20">
    <property type="entry name" value="Phosphorylase Kinase, domain 1"/>
    <property type="match status" value="1"/>
</dbReference>
<organism evidence="4 5">
    <name type="scientific">Cystoisospora suis</name>
    <dbReference type="NCBI Taxonomy" id="483139"/>
    <lineage>
        <taxon>Eukaryota</taxon>
        <taxon>Sar</taxon>
        <taxon>Alveolata</taxon>
        <taxon>Apicomplexa</taxon>
        <taxon>Conoidasida</taxon>
        <taxon>Coccidia</taxon>
        <taxon>Eucoccidiorida</taxon>
        <taxon>Eimeriorina</taxon>
        <taxon>Sarcocystidae</taxon>
        <taxon>Cystoisospora</taxon>
    </lineage>
</organism>
<accession>A0A2C6LH71</accession>
<dbReference type="Proteomes" id="UP000221165">
    <property type="component" value="Unassembled WGS sequence"/>
</dbReference>
<dbReference type="GO" id="GO:0044773">
    <property type="term" value="P:mitotic DNA damage checkpoint signaling"/>
    <property type="evidence" value="ECO:0007669"/>
    <property type="project" value="TreeGrafter"/>
</dbReference>
<keyword evidence="2" id="KW-1133">Transmembrane helix</keyword>
<dbReference type="GO" id="GO:0005634">
    <property type="term" value="C:nucleus"/>
    <property type="evidence" value="ECO:0007669"/>
    <property type="project" value="TreeGrafter"/>
</dbReference>
<dbReference type="GO" id="GO:0005524">
    <property type="term" value="F:ATP binding"/>
    <property type="evidence" value="ECO:0007669"/>
    <property type="project" value="InterPro"/>
</dbReference>
<dbReference type="PROSITE" id="PS50011">
    <property type="entry name" value="PROTEIN_KINASE_DOM"/>
    <property type="match status" value="1"/>
</dbReference>
<proteinExistence type="predicted"/>
<feature type="compositionally biased region" description="Basic and acidic residues" evidence="1">
    <location>
        <begin position="435"/>
        <end position="449"/>
    </location>
</feature>
<keyword evidence="2" id="KW-0812">Transmembrane</keyword>
<dbReference type="PROSITE" id="PS00108">
    <property type="entry name" value="PROTEIN_KINASE_ST"/>
    <property type="match status" value="1"/>
</dbReference>
<feature type="region of interest" description="Disordered" evidence="1">
    <location>
        <begin position="491"/>
        <end position="532"/>
    </location>
</feature>
<dbReference type="Gene3D" id="1.10.510.10">
    <property type="entry name" value="Transferase(Phosphotransferase) domain 1"/>
    <property type="match status" value="1"/>
</dbReference>
<feature type="compositionally biased region" description="Polar residues" evidence="1">
    <location>
        <begin position="170"/>
        <end position="180"/>
    </location>
</feature>
<dbReference type="InterPro" id="IPR000719">
    <property type="entry name" value="Prot_kinase_dom"/>
</dbReference>
<dbReference type="InterPro" id="IPR008271">
    <property type="entry name" value="Ser/Thr_kinase_AS"/>
</dbReference>
<keyword evidence="2" id="KW-0472">Membrane</keyword>
<dbReference type="EMBL" id="MIGC01000153">
    <property type="protein sequence ID" value="PHJ25804.1"/>
    <property type="molecule type" value="Genomic_DNA"/>
</dbReference>
<keyword evidence="4" id="KW-0418">Kinase</keyword>
<dbReference type="RefSeq" id="XP_067927450.1">
    <property type="nucleotide sequence ID" value="XM_068060579.1"/>
</dbReference>
<feature type="domain" description="Protein kinase" evidence="3">
    <location>
        <begin position="597"/>
        <end position="893"/>
    </location>
</feature>
<evidence type="ECO:0000313" key="5">
    <source>
        <dbReference type="Proteomes" id="UP000221165"/>
    </source>
</evidence>
<protein>
    <submittedName>
        <fullName evidence="4">Rhoptry kinase family protein rop27</fullName>
    </submittedName>
</protein>
<sequence length="911" mass="101440">MKLPVLWGGSGGTGFAALPFKPLGLLVLLVVFVFVASESWFLWRLHQLEVETPKANSSEIQRSSQYPPDTASVLDTPQPAETTEQKTEAGTSASGFLQESSPQNSTTSSVTEPATRDAPDQRAVAGRDGESDGPQKPSHAESVVTPAESAQTAIPVPPHAAKAKTGEEFTGSSHLPSDSPNKMGAPVPSFAKEDHIPFQSPDDWQRHPLYADQQVDIARWYDLAEKHPSLFSSRVGKRFARPQEEDDYDDPDIQPPFSGLNADEAALLQMPDVLLAQNNTNFQMQFLSESERKQLSTQRKHATGSSYTWRNTYDNMPRPYPEWPGNTEQESANAQWAAGLTVGMPVPVSSPSMVDGYPVFMGDMRFQAPLPVGLKLPTGYWRERPRRQSVLPGFTGGSSERRLLTEEAENYGNQPVPVEGAEAEQRGPGGDAGPEDGRRDALEQAETRHQQKGAPHVTYSVVGNPLLRREIKESSEKLLDFVSALPEISVSGRDKDGSGGREVLSGLEPKGSAQPGGDIHREVDSPHNSDEIEGSRLLTLADLPEVLFSKPSKSLVRAVESVERNYTPSEKDRPPSFLPMHTPVEVRSLATLKIRTLVFERVLGAGGQGIVLQARDFNNPELKLAVKLFRIRKRKNRTNGPLQEVARLQRRLRWETAILKYAPRDISSYVWSQLAHLVMPLDIVEPVDLHDMSDGDMRYWHQWVLFESFAGDVAQLKQLSSGSPHARLDASKQMFMATLRLHDMGLVHSDIKLANFFISHEGRVFLGDYSLSRPIGDMSPCIEGTIRFLPPENMKCLRDRTRHIKLSSKKDTWSLGIALYKLWCHNYFPFALDTLHGNDIVTRGAAVTKEELDFSNCSRSTPVAMVDLLQRMLDPDSATRPTLRELYESHVLFKESRKTLMLHTLRDLMQE</sequence>
<dbReference type="CDD" id="cd00180">
    <property type="entry name" value="PKc"/>
    <property type="match status" value="1"/>
</dbReference>
<dbReference type="GeneID" id="94423790"/>
<reference evidence="4 5" key="1">
    <citation type="journal article" date="2017" name="Int. J. Parasitol.">
        <title>The genome of the protozoan parasite Cystoisospora suis and a reverse vaccinology approach to identify vaccine candidates.</title>
        <authorList>
            <person name="Palmieri N."/>
            <person name="Shrestha A."/>
            <person name="Ruttkowski B."/>
            <person name="Beck T."/>
            <person name="Vogl C."/>
            <person name="Tomley F."/>
            <person name="Blake D.P."/>
            <person name="Joachim A."/>
        </authorList>
    </citation>
    <scope>NUCLEOTIDE SEQUENCE [LARGE SCALE GENOMIC DNA]</scope>
    <source>
        <strain evidence="4 5">Wien I</strain>
    </source>
</reference>
<gene>
    <name evidence="4" type="ORF">CSUI_000345</name>
</gene>
<dbReference type="Pfam" id="PF00069">
    <property type="entry name" value="Pkinase"/>
    <property type="match status" value="1"/>
</dbReference>
<dbReference type="OrthoDB" id="20524at2759"/>
<feature type="compositionally biased region" description="Basic and acidic residues" evidence="1">
    <location>
        <begin position="114"/>
        <end position="130"/>
    </location>
</feature>
<dbReference type="GO" id="GO:0004674">
    <property type="term" value="F:protein serine/threonine kinase activity"/>
    <property type="evidence" value="ECO:0007669"/>
    <property type="project" value="TreeGrafter"/>
</dbReference>
<feature type="transmembrane region" description="Helical" evidence="2">
    <location>
        <begin position="23"/>
        <end position="43"/>
    </location>
</feature>
<dbReference type="SUPFAM" id="SSF56112">
    <property type="entry name" value="Protein kinase-like (PK-like)"/>
    <property type="match status" value="1"/>
</dbReference>
<feature type="compositionally biased region" description="Basic and acidic residues" evidence="1">
    <location>
        <begin position="518"/>
        <end position="532"/>
    </location>
</feature>